<dbReference type="InterPro" id="IPR029069">
    <property type="entry name" value="HotDog_dom_sf"/>
</dbReference>
<protein>
    <submittedName>
        <fullName evidence="1">Bifunctional 3-hydroxyacyl-CoA dehydrogenase/thioesterase</fullName>
    </submittedName>
</protein>
<dbReference type="Pfam" id="PF13279">
    <property type="entry name" value="4HBT_2"/>
    <property type="match status" value="1"/>
</dbReference>
<reference evidence="1 2" key="1">
    <citation type="submission" date="2014-07" db="EMBL/GenBank/DDBJ databases">
        <title>Expanding our view of genomic diversity in Candidatus Accumulibacter clades.</title>
        <authorList>
            <person name="Skennerton C.T."/>
            <person name="Barr J.J."/>
            <person name="Slater F.R."/>
            <person name="Bond P.L."/>
            <person name="Tyson G.W."/>
        </authorList>
    </citation>
    <scope>NUCLEOTIDE SEQUENCE [LARGE SCALE GENOMIC DNA]</scope>
    <source>
        <strain evidence="2">SK-01</strain>
    </source>
</reference>
<accession>A0A084XUH0</accession>
<dbReference type="SUPFAM" id="SSF54637">
    <property type="entry name" value="Thioesterase/thiol ester dehydrase-isomerase"/>
    <property type="match status" value="1"/>
</dbReference>
<organism evidence="1 2">
    <name type="scientific">Candidatus Accumulibacter vicinus</name>
    <dbReference type="NCBI Taxonomy" id="2954382"/>
    <lineage>
        <taxon>Bacteria</taxon>
        <taxon>Pseudomonadati</taxon>
        <taxon>Pseudomonadota</taxon>
        <taxon>Betaproteobacteria</taxon>
        <taxon>Candidatus Accumulibacter</taxon>
    </lineage>
</organism>
<evidence type="ECO:0000313" key="1">
    <source>
        <dbReference type="EMBL" id="KFB66114.1"/>
    </source>
</evidence>
<name>A0A084XUH0_9PROT</name>
<dbReference type="GO" id="GO:0047617">
    <property type="term" value="F:fatty acyl-CoA hydrolase activity"/>
    <property type="evidence" value="ECO:0007669"/>
    <property type="project" value="TreeGrafter"/>
</dbReference>
<gene>
    <name evidence="1" type="ORF">CAPSK01_004609</name>
</gene>
<proteinExistence type="predicted"/>
<dbReference type="AlphaFoldDB" id="A0A084XUH0"/>
<dbReference type="InterPro" id="IPR050563">
    <property type="entry name" value="4-hydroxybenzoyl-CoA_TE"/>
</dbReference>
<dbReference type="CDD" id="cd00586">
    <property type="entry name" value="4HBT"/>
    <property type="match status" value="1"/>
</dbReference>
<dbReference type="PANTHER" id="PTHR31793">
    <property type="entry name" value="4-HYDROXYBENZOYL-COA THIOESTERASE FAMILY MEMBER"/>
    <property type="match status" value="1"/>
</dbReference>
<sequence>MNTLLTYRGTVYPWHCDQVGHMNVMWYVGKFDEATWQLFNAIGLTPSYLRTNERGMAAVDQHITYVKELHAGAVVSINSSVKEVHHKRITFVHEMRNDETGEVAARTTLVAVHMDTAARKSCAFPTSVLEAAQALIAEAPPLPPVG</sequence>
<dbReference type="Gene3D" id="3.10.129.10">
    <property type="entry name" value="Hotdog Thioesterase"/>
    <property type="match status" value="1"/>
</dbReference>
<dbReference type="PANTHER" id="PTHR31793:SF2">
    <property type="entry name" value="BLR1345 PROTEIN"/>
    <property type="match status" value="1"/>
</dbReference>
<dbReference type="Proteomes" id="UP000019812">
    <property type="component" value="Unassembled WGS sequence"/>
</dbReference>
<comment type="caution">
    <text evidence="1">The sequence shown here is derived from an EMBL/GenBank/DDBJ whole genome shotgun (WGS) entry which is preliminary data.</text>
</comment>
<dbReference type="EMBL" id="JDSS02000051">
    <property type="protein sequence ID" value="KFB66114.1"/>
    <property type="molecule type" value="Genomic_DNA"/>
</dbReference>
<dbReference type="RefSeq" id="WP_034931010.1">
    <property type="nucleotide sequence ID" value="NZ_JDSS02000051.1"/>
</dbReference>
<dbReference type="STRING" id="1457154.CAPSK01_004609"/>
<evidence type="ECO:0000313" key="2">
    <source>
        <dbReference type="Proteomes" id="UP000019812"/>
    </source>
</evidence>